<accession>A0A0H2XZY4</accession>
<dbReference type="InterPro" id="IPR009057">
    <property type="entry name" value="Homeodomain-like_sf"/>
</dbReference>
<protein>
    <submittedName>
        <fullName evidence="2">Transposase IS3/IS911</fullName>
    </submittedName>
</protein>
<evidence type="ECO:0000313" key="2">
    <source>
        <dbReference type="EMBL" id="ABF79805.1"/>
    </source>
</evidence>
<dbReference type="AlphaFoldDB" id="A0A0H2XZY4"/>
<dbReference type="GO" id="GO:0004803">
    <property type="term" value="F:transposase activity"/>
    <property type="evidence" value="ECO:0007669"/>
    <property type="project" value="InterPro"/>
</dbReference>
<dbReference type="Gene3D" id="1.10.10.60">
    <property type="entry name" value="Homeodomain-like"/>
    <property type="match status" value="1"/>
</dbReference>
<dbReference type="HOGENOM" id="CLU_027402_33_9_4"/>
<keyword evidence="1" id="KW-0175">Coiled coil</keyword>
<evidence type="ECO:0000256" key="1">
    <source>
        <dbReference type="SAM" id="Coils"/>
    </source>
</evidence>
<dbReference type="InterPro" id="IPR002514">
    <property type="entry name" value="Transposase_8"/>
</dbReference>
<dbReference type="InterPro" id="IPR051839">
    <property type="entry name" value="RD_transcriptional_regulator"/>
</dbReference>
<sequence>MSKQRRTFSPEFKQQAACLVLDQGYSHMEASRSVGVGETVLRRWVQQLQMERQGVTPQGKAITPDQQRIQELEARIERLEREKAILKKATALLMSEGIERTK</sequence>
<feature type="coiled-coil region" evidence="1">
    <location>
        <begin position="62"/>
        <end position="96"/>
    </location>
</feature>
<dbReference type="EMBL" id="CP000379">
    <property type="protein sequence ID" value="ABF79805.1"/>
    <property type="molecule type" value="Genomic_DNA"/>
</dbReference>
<gene>
    <name evidence="2" type="ordered locus">Bcen_4929</name>
</gene>
<dbReference type="SUPFAM" id="SSF46689">
    <property type="entry name" value="Homeodomain-like"/>
    <property type="match status" value="1"/>
</dbReference>
<organism evidence="2">
    <name type="scientific">Burkholderia orbicola (strain AU 1054)</name>
    <dbReference type="NCBI Taxonomy" id="331271"/>
    <lineage>
        <taxon>Bacteria</taxon>
        <taxon>Pseudomonadati</taxon>
        <taxon>Pseudomonadota</taxon>
        <taxon>Betaproteobacteria</taxon>
        <taxon>Burkholderiales</taxon>
        <taxon>Burkholderiaceae</taxon>
        <taxon>Burkholderia</taxon>
        <taxon>Burkholderia cepacia complex</taxon>
        <taxon>Burkholderia orbicola</taxon>
    </lineage>
</organism>
<dbReference type="Pfam" id="PF01527">
    <property type="entry name" value="HTH_Tnp_1"/>
    <property type="match status" value="1"/>
</dbReference>
<dbReference type="PANTHER" id="PTHR33215">
    <property type="entry name" value="PROTEIN DISTAL ANTENNA"/>
    <property type="match status" value="1"/>
</dbReference>
<dbReference type="GO" id="GO:0006313">
    <property type="term" value="P:DNA transposition"/>
    <property type="evidence" value="ECO:0007669"/>
    <property type="project" value="InterPro"/>
</dbReference>
<name>A0A0H2XZY4_BURO1</name>
<dbReference type="GO" id="GO:0003677">
    <property type="term" value="F:DNA binding"/>
    <property type="evidence" value="ECO:0007669"/>
    <property type="project" value="InterPro"/>
</dbReference>
<dbReference type="PANTHER" id="PTHR33215:SF12">
    <property type="entry name" value="TRANSPOSASE INSN FOR INSERTION SEQUENCE ELEMENT IS911A-RELATED"/>
    <property type="match status" value="1"/>
</dbReference>
<proteinExistence type="predicted"/>
<reference evidence="2" key="1">
    <citation type="submission" date="2006-05" db="EMBL/GenBank/DDBJ databases">
        <title>Complete sequence of chromosome 2 of Burkholderia cenocepacia AU 1054.</title>
        <authorList>
            <consortium name="US DOE Joint Genome Institute"/>
            <person name="Copeland A."/>
            <person name="Lucas S."/>
            <person name="Lapidus A."/>
            <person name="Barry K."/>
            <person name="Detter J.C."/>
            <person name="Glavina del Rio T."/>
            <person name="Hammon N."/>
            <person name="Israni S."/>
            <person name="Dalin E."/>
            <person name="Tice H."/>
            <person name="Pitluck S."/>
            <person name="Chain P."/>
            <person name="Malfatti S."/>
            <person name="Shin M."/>
            <person name="Vergez L."/>
            <person name="Schmutz J."/>
            <person name="Larimer F."/>
            <person name="Land M."/>
            <person name="Hauser L."/>
            <person name="Kyrpides N."/>
            <person name="Lykidis A."/>
            <person name="LiPuma J.J."/>
            <person name="Konstantinidis K."/>
            <person name="Tiedje J.M."/>
            <person name="Richardson P."/>
        </authorList>
    </citation>
    <scope>NUCLEOTIDE SEQUENCE [LARGE SCALE GENOMIC DNA]</scope>
    <source>
        <strain evidence="2">AU 1054</strain>
    </source>
</reference>